<name>A0A9P6CB06_9AGAR</name>
<evidence type="ECO:0000256" key="1">
    <source>
        <dbReference type="SAM" id="MobiDB-lite"/>
    </source>
</evidence>
<accession>A0A9P6CB06</accession>
<proteinExistence type="predicted"/>
<comment type="caution">
    <text evidence="2">The sequence shown here is derived from an EMBL/GenBank/DDBJ whole genome shotgun (WGS) entry which is preliminary data.</text>
</comment>
<gene>
    <name evidence="2" type="ORF">P691DRAFT_806759</name>
</gene>
<sequence length="275" mass="29810">MDNYATNPVSPGPQDLSSTYLGTEPRPYSEPRATHLPHWADVRHSSSRSYSSSNLGIANYGSSQSQMPAFPRNTTGNMGYDTYPTLRQPVKRHDLLLGNVLGPSLLEAQEGLQYGGADLNYDYAGTATSECPLSSSSDSSGIEYHPNSALSSSTTTPPFYPLDTLEISSSDGQSRPIANNFNNDIRKRVYAEEDAAGLLHFSYSNKDPAIRDDWCVDSNADKVVPIAGGSHNAGHGEQQSKNLPGEPPWQNDVRRMEMAFGYQVAGRGDSSHCAT</sequence>
<feature type="compositionally biased region" description="Polar residues" evidence="1">
    <location>
        <begin position="1"/>
        <end position="21"/>
    </location>
</feature>
<organism evidence="2 3">
    <name type="scientific">Macrolepiota fuliginosa MF-IS2</name>
    <dbReference type="NCBI Taxonomy" id="1400762"/>
    <lineage>
        <taxon>Eukaryota</taxon>
        <taxon>Fungi</taxon>
        <taxon>Dikarya</taxon>
        <taxon>Basidiomycota</taxon>
        <taxon>Agaricomycotina</taxon>
        <taxon>Agaricomycetes</taxon>
        <taxon>Agaricomycetidae</taxon>
        <taxon>Agaricales</taxon>
        <taxon>Agaricineae</taxon>
        <taxon>Agaricaceae</taxon>
        <taxon>Macrolepiota</taxon>
    </lineage>
</organism>
<evidence type="ECO:0000313" key="3">
    <source>
        <dbReference type="Proteomes" id="UP000807342"/>
    </source>
</evidence>
<feature type="region of interest" description="Disordered" evidence="1">
    <location>
        <begin position="227"/>
        <end position="247"/>
    </location>
</feature>
<keyword evidence="3" id="KW-1185">Reference proteome</keyword>
<dbReference type="Proteomes" id="UP000807342">
    <property type="component" value="Unassembled WGS sequence"/>
</dbReference>
<feature type="region of interest" description="Disordered" evidence="1">
    <location>
        <begin position="130"/>
        <end position="156"/>
    </location>
</feature>
<protein>
    <submittedName>
        <fullName evidence="2">Uncharacterized protein</fullName>
    </submittedName>
</protein>
<dbReference type="EMBL" id="MU151053">
    <property type="protein sequence ID" value="KAF9454598.1"/>
    <property type="molecule type" value="Genomic_DNA"/>
</dbReference>
<dbReference type="AlphaFoldDB" id="A0A9P6CB06"/>
<reference evidence="2" key="1">
    <citation type="submission" date="2020-11" db="EMBL/GenBank/DDBJ databases">
        <authorList>
            <consortium name="DOE Joint Genome Institute"/>
            <person name="Ahrendt S."/>
            <person name="Riley R."/>
            <person name="Andreopoulos W."/>
            <person name="Labutti K."/>
            <person name="Pangilinan J."/>
            <person name="Ruiz-Duenas F.J."/>
            <person name="Barrasa J.M."/>
            <person name="Sanchez-Garcia M."/>
            <person name="Camarero S."/>
            <person name="Miyauchi S."/>
            <person name="Serrano A."/>
            <person name="Linde D."/>
            <person name="Babiker R."/>
            <person name="Drula E."/>
            <person name="Ayuso-Fernandez I."/>
            <person name="Pacheco R."/>
            <person name="Padilla G."/>
            <person name="Ferreira P."/>
            <person name="Barriuso J."/>
            <person name="Kellner H."/>
            <person name="Castanera R."/>
            <person name="Alfaro M."/>
            <person name="Ramirez L."/>
            <person name="Pisabarro A.G."/>
            <person name="Kuo A."/>
            <person name="Tritt A."/>
            <person name="Lipzen A."/>
            <person name="He G."/>
            <person name="Yan M."/>
            <person name="Ng V."/>
            <person name="Cullen D."/>
            <person name="Martin F."/>
            <person name="Rosso M.-N."/>
            <person name="Henrissat B."/>
            <person name="Hibbett D."/>
            <person name="Martinez A.T."/>
            <person name="Grigoriev I.V."/>
        </authorList>
    </citation>
    <scope>NUCLEOTIDE SEQUENCE</scope>
    <source>
        <strain evidence="2">MF-IS2</strain>
    </source>
</reference>
<evidence type="ECO:0000313" key="2">
    <source>
        <dbReference type="EMBL" id="KAF9454598.1"/>
    </source>
</evidence>
<feature type="region of interest" description="Disordered" evidence="1">
    <location>
        <begin position="1"/>
        <end position="34"/>
    </location>
</feature>